<dbReference type="Proteomes" id="UP000829398">
    <property type="component" value="Chromosome 4"/>
</dbReference>
<reference evidence="2" key="1">
    <citation type="journal article" date="2023" name="Hortic. Res.">
        <title>A chromosome-level phased genome enabling allele-level studies in sweet orange: a case study on citrus Huanglongbing tolerance.</title>
        <authorList>
            <person name="Wu B."/>
            <person name="Yu Q."/>
            <person name="Deng Z."/>
            <person name="Duan Y."/>
            <person name="Luo F."/>
            <person name="Gmitter F. Jr."/>
        </authorList>
    </citation>
    <scope>NUCLEOTIDE SEQUENCE [LARGE SCALE GENOMIC DNA]</scope>
    <source>
        <strain evidence="2">cv. Valencia</strain>
    </source>
</reference>
<organism evidence="1 2">
    <name type="scientific">Citrus sinensis</name>
    <name type="common">Sweet orange</name>
    <name type="synonym">Citrus aurantium var. sinensis</name>
    <dbReference type="NCBI Taxonomy" id="2711"/>
    <lineage>
        <taxon>Eukaryota</taxon>
        <taxon>Viridiplantae</taxon>
        <taxon>Streptophyta</taxon>
        <taxon>Embryophyta</taxon>
        <taxon>Tracheophyta</taxon>
        <taxon>Spermatophyta</taxon>
        <taxon>Magnoliopsida</taxon>
        <taxon>eudicotyledons</taxon>
        <taxon>Gunneridae</taxon>
        <taxon>Pentapetalae</taxon>
        <taxon>rosids</taxon>
        <taxon>malvids</taxon>
        <taxon>Sapindales</taxon>
        <taxon>Rutaceae</taxon>
        <taxon>Aurantioideae</taxon>
        <taxon>Citrus</taxon>
    </lineage>
</organism>
<name>A0ACB8LNA2_CITSI</name>
<protein>
    <submittedName>
        <fullName evidence="1">Folate-sensitive fragile site protein</fullName>
    </submittedName>
</protein>
<evidence type="ECO:0000313" key="1">
    <source>
        <dbReference type="EMBL" id="KAH9774520.1"/>
    </source>
</evidence>
<proteinExistence type="predicted"/>
<accession>A0ACB8LNA2</accession>
<sequence length="307" mass="36930">MASFGSLKSEIFDREERKQQYQAQIRGLNAHDRHKKFLKDYVAFYGKEKPMSLKLPVKTDQDTLREGFRYNQLVPTIYILCEYFLCSLFIALTLFKILHSRHVTLQEWQDWFEMEDREGGYSRERASLEVLNFSFISLNNFQVNFTYVEAGENKQALVKLVTCERCAEKLHYKRRKEKEQLDRREKEENKRKRYQSRSDHDTDEEYEEREERRKISERRDKKEHKRKREISLSDDDTEEKHDRKGLGKKEKEELKRNRDESGSDSDSNKVYKSSKEKRKERKASSLAGNHSVNNDDNFDEFMEGMFP</sequence>
<dbReference type="EMBL" id="CM039173">
    <property type="protein sequence ID" value="KAH9774520.1"/>
    <property type="molecule type" value="Genomic_DNA"/>
</dbReference>
<comment type="caution">
    <text evidence="1">The sequence shown here is derived from an EMBL/GenBank/DDBJ whole genome shotgun (WGS) entry which is preliminary data.</text>
</comment>
<gene>
    <name evidence="1" type="ORF">KPL71_013670</name>
</gene>
<evidence type="ECO:0000313" key="2">
    <source>
        <dbReference type="Proteomes" id="UP000829398"/>
    </source>
</evidence>
<keyword evidence="2" id="KW-1185">Reference proteome</keyword>